<dbReference type="PANTHER" id="PTHR14932">
    <property type="entry name" value="RAS GTPASE-RELATED"/>
    <property type="match status" value="1"/>
</dbReference>
<dbReference type="PANTHER" id="PTHR14932:SF1">
    <property type="entry name" value="RAB-LIKE PROTEIN 6"/>
    <property type="match status" value="1"/>
</dbReference>
<dbReference type="PRINTS" id="PR00449">
    <property type="entry name" value="RASTRNSFRMNG"/>
</dbReference>
<feature type="compositionally biased region" description="Polar residues" evidence="1">
    <location>
        <begin position="34"/>
        <end position="54"/>
    </location>
</feature>
<dbReference type="AlphaFoldDB" id="A0A7R8W9S9"/>
<feature type="region of interest" description="Disordered" evidence="1">
    <location>
        <begin position="23"/>
        <end position="54"/>
    </location>
</feature>
<evidence type="ECO:0000256" key="1">
    <source>
        <dbReference type="SAM" id="MobiDB-lite"/>
    </source>
</evidence>
<gene>
    <name evidence="2" type="ORF">CTOB1V02_LOCUS5497</name>
</gene>
<feature type="compositionally biased region" description="Polar residues" evidence="1">
    <location>
        <begin position="488"/>
        <end position="498"/>
    </location>
</feature>
<dbReference type="InterPro" id="IPR040385">
    <property type="entry name" value="RABL6"/>
</dbReference>
<protein>
    <submittedName>
        <fullName evidence="2">Uncharacterized protein</fullName>
    </submittedName>
</protein>
<evidence type="ECO:0000313" key="2">
    <source>
        <dbReference type="EMBL" id="CAD7227596.1"/>
    </source>
</evidence>
<dbReference type="GO" id="GO:0005634">
    <property type="term" value="C:nucleus"/>
    <property type="evidence" value="ECO:0007669"/>
    <property type="project" value="TreeGrafter"/>
</dbReference>
<dbReference type="InterPro" id="IPR027417">
    <property type="entry name" value="P-loop_NTPase"/>
</dbReference>
<dbReference type="CDD" id="cd00882">
    <property type="entry name" value="Ras_like_GTPase"/>
    <property type="match status" value="1"/>
</dbReference>
<organism evidence="2">
    <name type="scientific">Cyprideis torosa</name>
    <dbReference type="NCBI Taxonomy" id="163714"/>
    <lineage>
        <taxon>Eukaryota</taxon>
        <taxon>Metazoa</taxon>
        <taxon>Ecdysozoa</taxon>
        <taxon>Arthropoda</taxon>
        <taxon>Crustacea</taxon>
        <taxon>Oligostraca</taxon>
        <taxon>Ostracoda</taxon>
        <taxon>Podocopa</taxon>
        <taxon>Podocopida</taxon>
        <taxon>Cytherocopina</taxon>
        <taxon>Cytheroidea</taxon>
        <taxon>Cytherideidae</taxon>
        <taxon>Cyprideis</taxon>
    </lineage>
</organism>
<dbReference type="SMART" id="SM00175">
    <property type="entry name" value="RAB"/>
    <property type="match status" value="1"/>
</dbReference>
<dbReference type="Gene3D" id="3.40.50.300">
    <property type="entry name" value="P-loop containing nucleotide triphosphate hydrolases"/>
    <property type="match status" value="1"/>
</dbReference>
<feature type="compositionally biased region" description="Polar residues" evidence="1">
    <location>
        <begin position="555"/>
        <end position="565"/>
    </location>
</feature>
<sequence>MAKYQEKDAWTVQNWTQRSKLRKRLASRDGTPGVNGNSASASQLPAGSPGVQTMPASLQKKFSKGVQYNMKVVIKGDRNVGKSTLFRRLQGAKFADEYEATSEIQVASIHWNYKATDDVVKVEVWDVVDKGKPRKKTDGLKLSNATGTGAPEVSEVEEEQPVLDAAFVDVYKGAHGVIMMMDVTKGWTFDYVKRELPLVPSYLPVLVMGNHCDMSHHAATTDAQIVALLEELESCSQVSCFLQISVVQIRLVEEVHEEEQVADDHQKTQTQMKMESTAPISLKLAYFYYLGRGTIGWCGHPVGAKPTAVLTLTKVTKVNSRVNPHPVALSTFLTAGAQALASELTLILQCLDLEEDGDLTGKANGCNPRDEKAQQATSLSRDAPLRYTPSSMRNGFGLRYLHSFLNIPFLYLQRRSLQEQLLRNQREIEILNQELDLFGETDEGNYSRYSENISKLRRRQAEEQAPFPTADITIQSSSSCPRPGATSLAPSNQENFLRTPSPSSPRAPSPESVSVVKAPSPTLQEKPEKAGPPPGSNPTSSSGGFLGRLRFKMSPSASPTASQSKLEAVAVKVDLPQPQGKAMEAVHGGEGGKWCCDKDRMSGGEGSAGLGSNAISLHRGPSNVDDFVPDGGVIDNSFLDEPVAAIVDARTRTPKDRNGVDSDR</sequence>
<name>A0A7R8W9S9_9CRUS</name>
<dbReference type="SUPFAM" id="SSF52540">
    <property type="entry name" value="P-loop containing nucleoside triphosphate hydrolases"/>
    <property type="match status" value="1"/>
</dbReference>
<reference evidence="2" key="1">
    <citation type="submission" date="2020-11" db="EMBL/GenBank/DDBJ databases">
        <authorList>
            <person name="Tran Van P."/>
        </authorList>
    </citation>
    <scope>NUCLEOTIDE SEQUENCE</scope>
</reference>
<proteinExistence type="predicted"/>
<dbReference type="GO" id="GO:0005525">
    <property type="term" value="F:GTP binding"/>
    <property type="evidence" value="ECO:0007669"/>
    <property type="project" value="InterPro"/>
</dbReference>
<feature type="region of interest" description="Disordered" evidence="1">
    <location>
        <begin position="136"/>
        <end position="155"/>
    </location>
</feature>
<accession>A0A7R8W9S9</accession>
<dbReference type="EMBL" id="OB661191">
    <property type="protein sequence ID" value="CAD7227596.1"/>
    <property type="molecule type" value="Genomic_DNA"/>
</dbReference>
<dbReference type="PROSITE" id="PS51419">
    <property type="entry name" value="RAB"/>
    <property type="match status" value="1"/>
</dbReference>
<dbReference type="OrthoDB" id="207081at2759"/>
<dbReference type="Pfam" id="PF08477">
    <property type="entry name" value="Roc"/>
    <property type="match status" value="1"/>
</dbReference>
<feature type="region of interest" description="Disordered" evidence="1">
    <location>
        <begin position="457"/>
        <end position="565"/>
    </location>
</feature>
<dbReference type="GO" id="GO:0005829">
    <property type="term" value="C:cytosol"/>
    <property type="evidence" value="ECO:0007669"/>
    <property type="project" value="TreeGrafter"/>
</dbReference>